<comment type="caution">
    <text evidence="1">The sequence shown here is derived from an EMBL/GenBank/DDBJ whole genome shotgun (WGS) entry which is preliminary data.</text>
</comment>
<dbReference type="InterPro" id="IPR013078">
    <property type="entry name" value="His_Pase_superF_clade-1"/>
</dbReference>
<organism evidence="1 2">
    <name type="scientific">Pseudoalteromonas rubra</name>
    <dbReference type="NCBI Taxonomy" id="43658"/>
    <lineage>
        <taxon>Bacteria</taxon>
        <taxon>Pseudomonadati</taxon>
        <taxon>Pseudomonadota</taxon>
        <taxon>Gammaproteobacteria</taxon>
        <taxon>Alteromonadales</taxon>
        <taxon>Pseudoalteromonadaceae</taxon>
        <taxon>Pseudoalteromonas</taxon>
    </lineage>
</organism>
<accession>A0A0L0EXA7</accession>
<dbReference type="Proteomes" id="UP000036850">
    <property type="component" value="Unassembled WGS sequence"/>
</dbReference>
<evidence type="ECO:0008006" key="3">
    <source>
        <dbReference type="Google" id="ProtNLM"/>
    </source>
</evidence>
<dbReference type="Gene3D" id="3.40.50.1240">
    <property type="entry name" value="Phosphoglycerate mutase-like"/>
    <property type="match status" value="1"/>
</dbReference>
<dbReference type="SUPFAM" id="SSF53254">
    <property type="entry name" value="Phosphoglycerate mutase-like"/>
    <property type="match status" value="1"/>
</dbReference>
<proteinExistence type="predicted"/>
<dbReference type="CDD" id="cd07067">
    <property type="entry name" value="HP_PGM_like"/>
    <property type="match status" value="1"/>
</dbReference>
<dbReference type="InterPro" id="IPR029033">
    <property type="entry name" value="His_PPase_superfam"/>
</dbReference>
<dbReference type="SMART" id="SM00855">
    <property type="entry name" value="PGAM"/>
    <property type="match status" value="1"/>
</dbReference>
<dbReference type="PANTHER" id="PTHR47623">
    <property type="entry name" value="OS09G0287300 PROTEIN"/>
    <property type="match status" value="1"/>
</dbReference>
<sequence length="166" mass="18847">MNKTLRLIRHAKSSWQEPMLRDIDRPLKPKGVRRTQALANRLGPLPDTHIFTSPARRARDTAHILHAQCQVTQAIEEIPALYTFDAVDLMDCLHLLPDECNDVTIIGHNPAMTILVNHLSTHQFDNIVTAGYVELNIRAEQWHTLAPGIATLQHYILRPEKTGQNK</sequence>
<evidence type="ECO:0000313" key="2">
    <source>
        <dbReference type="Proteomes" id="UP000036850"/>
    </source>
</evidence>
<dbReference type="PATRIC" id="fig|43658.6.peg.4271"/>
<name>A0A0L0EXA7_9GAMM</name>
<dbReference type="AlphaFoldDB" id="A0A0L0EXA7"/>
<dbReference type="EMBL" id="LFZX01000004">
    <property type="protein sequence ID" value="KNC69066.1"/>
    <property type="molecule type" value="Genomic_DNA"/>
</dbReference>
<reference evidence="2" key="1">
    <citation type="submission" date="2015-07" db="EMBL/GenBank/DDBJ databases">
        <title>Draft genome sequence of a Pseudoalteromonas rubra strain, OCN096, isolated from Kaneohe Bay, Oahu, Hawaii.</title>
        <authorList>
            <person name="Beurmann S."/>
            <person name="Ushijima B."/>
            <person name="Belcaid M."/>
            <person name="Callahan S.M."/>
            <person name="Aeby G.S."/>
        </authorList>
    </citation>
    <scope>NUCLEOTIDE SEQUENCE [LARGE SCALE GENOMIC DNA]</scope>
    <source>
        <strain evidence="2">OCN096</strain>
    </source>
</reference>
<evidence type="ECO:0000313" key="1">
    <source>
        <dbReference type="EMBL" id="KNC69066.1"/>
    </source>
</evidence>
<dbReference type="PANTHER" id="PTHR47623:SF1">
    <property type="entry name" value="OS09G0287300 PROTEIN"/>
    <property type="match status" value="1"/>
</dbReference>
<gene>
    <name evidence="1" type="ORF">AC626_01225</name>
</gene>
<dbReference type="Pfam" id="PF00300">
    <property type="entry name" value="His_Phos_1"/>
    <property type="match status" value="1"/>
</dbReference>
<protein>
    <recommendedName>
        <fullName evidence="3">Phosphohistidine phosphatase</fullName>
    </recommendedName>
</protein>
<dbReference type="OrthoDB" id="9810154at2"/>